<dbReference type="Gene3D" id="1.10.238.10">
    <property type="entry name" value="EF-hand"/>
    <property type="match status" value="1"/>
</dbReference>
<evidence type="ECO:0000313" key="2">
    <source>
        <dbReference type="EMBL" id="RCK57533.1"/>
    </source>
</evidence>
<sequence>MLLHLTSLSASQKAQLRNAFTLIDGESRDSSITKDDLVKLYSTLGIRAPSDAQLGEMLTVDGVDKSESGVNFTQFLNLMARELLKFEDRSIVYNALKIYLDKEDLKTFKDELQIDVNKLKDACCSVQLGEIGSGDQRLSRAKFDKLVEGFVQEQMDGKQIFLASKWIDAYID</sequence>
<dbReference type="AlphaFoldDB" id="A0A367XV82"/>
<name>A0A367XV82_9ASCO</name>
<dbReference type="PANTHER" id="PTHR23049">
    <property type="entry name" value="MYOSIN REGULATORY LIGHT CHAIN 2"/>
    <property type="match status" value="1"/>
</dbReference>
<dbReference type="InterPro" id="IPR011992">
    <property type="entry name" value="EF-hand-dom_pair"/>
</dbReference>
<reference evidence="2 3" key="1">
    <citation type="submission" date="2018-06" db="EMBL/GenBank/DDBJ databases">
        <title>Whole genome sequencing of Candida tropicalis (genome annotated by CSBL at Korea University).</title>
        <authorList>
            <person name="Ahn J."/>
        </authorList>
    </citation>
    <scope>NUCLEOTIDE SEQUENCE [LARGE SCALE GENOMIC DNA]</scope>
    <source>
        <strain evidence="2 3">ATCC 20962</strain>
    </source>
</reference>
<dbReference type="InterPro" id="IPR050403">
    <property type="entry name" value="Myosin_RLC"/>
</dbReference>
<keyword evidence="1" id="KW-0677">Repeat</keyword>
<dbReference type="SUPFAM" id="SSF47473">
    <property type="entry name" value="EF-hand"/>
    <property type="match status" value="1"/>
</dbReference>
<dbReference type="EMBL" id="QLNQ01000028">
    <property type="protein sequence ID" value="RCK57533.1"/>
    <property type="molecule type" value="Genomic_DNA"/>
</dbReference>
<comment type="caution">
    <text evidence="2">The sequence shown here is derived from an EMBL/GenBank/DDBJ whole genome shotgun (WGS) entry which is preliminary data.</text>
</comment>
<dbReference type="OrthoDB" id="429467at2759"/>
<dbReference type="STRING" id="5486.A0A367XV82"/>
<organism evidence="2 3">
    <name type="scientific">Candida viswanathii</name>
    <dbReference type="NCBI Taxonomy" id="5486"/>
    <lineage>
        <taxon>Eukaryota</taxon>
        <taxon>Fungi</taxon>
        <taxon>Dikarya</taxon>
        <taxon>Ascomycota</taxon>
        <taxon>Saccharomycotina</taxon>
        <taxon>Pichiomycetes</taxon>
        <taxon>Debaryomycetaceae</taxon>
        <taxon>Candida/Lodderomyces clade</taxon>
        <taxon>Candida</taxon>
    </lineage>
</organism>
<evidence type="ECO:0000313" key="3">
    <source>
        <dbReference type="Proteomes" id="UP000253472"/>
    </source>
</evidence>
<accession>A0A367XV82</accession>
<proteinExistence type="predicted"/>
<protein>
    <submittedName>
        <fullName evidence="2">Uncharacterized protein</fullName>
    </submittedName>
</protein>
<keyword evidence="3" id="KW-1185">Reference proteome</keyword>
<evidence type="ECO:0000256" key="1">
    <source>
        <dbReference type="ARBA" id="ARBA00022737"/>
    </source>
</evidence>
<dbReference type="Proteomes" id="UP000253472">
    <property type="component" value="Unassembled WGS sequence"/>
</dbReference>
<gene>
    <name evidence="2" type="ORF">Cantr_06659</name>
</gene>